<feature type="compositionally biased region" description="Basic and acidic residues" evidence="2">
    <location>
        <begin position="261"/>
        <end position="272"/>
    </location>
</feature>
<evidence type="ECO:0000259" key="4">
    <source>
        <dbReference type="Pfam" id="PF24564"/>
    </source>
</evidence>
<evidence type="ECO:0000313" key="5">
    <source>
        <dbReference type="EMBL" id="GAQ78667.1"/>
    </source>
</evidence>
<organism evidence="5 6">
    <name type="scientific">Klebsormidium nitens</name>
    <name type="common">Green alga</name>
    <name type="synonym">Ulothrix nitens</name>
    <dbReference type="NCBI Taxonomy" id="105231"/>
    <lineage>
        <taxon>Eukaryota</taxon>
        <taxon>Viridiplantae</taxon>
        <taxon>Streptophyta</taxon>
        <taxon>Klebsormidiophyceae</taxon>
        <taxon>Klebsormidiales</taxon>
        <taxon>Klebsormidiaceae</taxon>
        <taxon>Klebsormidium</taxon>
    </lineage>
</organism>
<evidence type="ECO:0000256" key="2">
    <source>
        <dbReference type="SAM" id="MobiDB-lite"/>
    </source>
</evidence>
<dbReference type="Pfam" id="PF00350">
    <property type="entry name" value="Dynamin_N"/>
    <property type="match status" value="1"/>
</dbReference>
<feature type="region of interest" description="Disordered" evidence="2">
    <location>
        <begin position="79"/>
        <end position="178"/>
    </location>
</feature>
<proteinExistence type="predicted"/>
<dbReference type="STRING" id="105231.A0A1Y1HQ17"/>
<feature type="region of interest" description="Disordered" evidence="2">
    <location>
        <begin position="692"/>
        <end position="729"/>
    </location>
</feature>
<dbReference type="PANTHER" id="PTHR36681:SF3">
    <property type="entry name" value="NUCLEAR GTPASE, GERMINAL CENTER-ASSOCIATED, TANDEM DUPLICATE 3"/>
    <property type="match status" value="1"/>
</dbReference>
<dbReference type="InterPro" id="IPR056024">
    <property type="entry name" value="DUF7605"/>
</dbReference>
<feature type="compositionally biased region" description="Polar residues" evidence="2">
    <location>
        <begin position="81"/>
        <end position="109"/>
    </location>
</feature>
<dbReference type="EMBL" id="DF236966">
    <property type="protein sequence ID" value="GAQ78667.1"/>
    <property type="molecule type" value="Genomic_DNA"/>
</dbReference>
<accession>A0A1Y1HQ17</accession>
<feature type="region of interest" description="Disordered" evidence="2">
    <location>
        <begin position="1247"/>
        <end position="1335"/>
    </location>
</feature>
<gene>
    <name evidence="5" type="ORF">KFL_000170130</name>
</gene>
<feature type="compositionally biased region" description="Acidic residues" evidence="2">
    <location>
        <begin position="704"/>
        <end position="726"/>
    </location>
</feature>
<dbReference type="Proteomes" id="UP000054558">
    <property type="component" value="Unassembled WGS sequence"/>
</dbReference>
<evidence type="ECO:0008006" key="7">
    <source>
        <dbReference type="Google" id="ProtNLM"/>
    </source>
</evidence>
<feature type="compositionally biased region" description="Low complexity" evidence="2">
    <location>
        <begin position="132"/>
        <end position="143"/>
    </location>
</feature>
<dbReference type="Gene3D" id="3.40.50.300">
    <property type="entry name" value="P-loop containing nucleotide triphosphate hydrolases"/>
    <property type="match status" value="1"/>
</dbReference>
<evidence type="ECO:0000259" key="3">
    <source>
        <dbReference type="Pfam" id="PF00350"/>
    </source>
</evidence>
<dbReference type="OMA" id="SCIEARN"/>
<evidence type="ECO:0000256" key="1">
    <source>
        <dbReference type="SAM" id="Coils"/>
    </source>
</evidence>
<feature type="compositionally biased region" description="Acidic residues" evidence="2">
    <location>
        <begin position="1353"/>
        <end position="1381"/>
    </location>
</feature>
<feature type="domain" description="Dynamin N-terminal" evidence="3">
    <location>
        <begin position="336"/>
        <end position="547"/>
    </location>
</feature>
<keyword evidence="6" id="KW-1185">Reference proteome</keyword>
<dbReference type="InterPro" id="IPR045063">
    <property type="entry name" value="Dynamin_N"/>
</dbReference>
<feature type="compositionally biased region" description="Acidic residues" evidence="2">
    <location>
        <begin position="1314"/>
        <end position="1329"/>
    </location>
</feature>
<reference evidence="5 6" key="1">
    <citation type="journal article" date="2014" name="Nat. Commun.">
        <title>Klebsormidium flaccidum genome reveals primary factors for plant terrestrial adaptation.</title>
        <authorList>
            <person name="Hori K."/>
            <person name="Maruyama F."/>
            <person name="Fujisawa T."/>
            <person name="Togashi T."/>
            <person name="Yamamoto N."/>
            <person name="Seo M."/>
            <person name="Sato S."/>
            <person name="Yamada T."/>
            <person name="Mori H."/>
            <person name="Tajima N."/>
            <person name="Moriyama T."/>
            <person name="Ikeuchi M."/>
            <person name="Watanabe M."/>
            <person name="Wada H."/>
            <person name="Kobayashi K."/>
            <person name="Saito M."/>
            <person name="Masuda T."/>
            <person name="Sasaki-Sekimoto Y."/>
            <person name="Mashiguchi K."/>
            <person name="Awai K."/>
            <person name="Shimojima M."/>
            <person name="Masuda S."/>
            <person name="Iwai M."/>
            <person name="Nobusawa T."/>
            <person name="Narise T."/>
            <person name="Kondo S."/>
            <person name="Saito H."/>
            <person name="Sato R."/>
            <person name="Murakawa M."/>
            <person name="Ihara Y."/>
            <person name="Oshima-Yamada Y."/>
            <person name="Ohtaka K."/>
            <person name="Satoh M."/>
            <person name="Sonobe K."/>
            <person name="Ishii M."/>
            <person name="Ohtani R."/>
            <person name="Kanamori-Sato M."/>
            <person name="Honoki R."/>
            <person name="Miyazaki D."/>
            <person name="Mochizuki H."/>
            <person name="Umetsu J."/>
            <person name="Higashi K."/>
            <person name="Shibata D."/>
            <person name="Kamiya Y."/>
            <person name="Sato N."/>
            <person name="Nakamura Y."/>
            <person name="Tabata S."/>
            <person name="Ida S."/>
            <person name="Kurokawa K."/>
            <person name="Ohta H."/>
        </authorList>
    </citation>
    <scope>NUCLEOTIDE SEQUENCE [LARGE SCALE GENOMIC DNA]</scope>
    <source>
        <strain evidence="5 6">NIES-2285</strain>
    </source>
</reference>
<dbReference type="OrthoDB" id="515370at2759"/>
<dbReference type="PANTHER" id="PTHR36681">
    <property type="entry name" value="NUCLEAR GTPASE, GERMINAL CENTER-ASSOCIATED, TANDEM DUPLICATE 3"/>
    <property type="match status" value="1"/>
</dbReference>
<evidence type="ECO:0000313" key="6">
    <source>
        <dbReference type="Proteomes" id="UP000054558"/>
    </source>
</evidence>
<feature type="compositionally biased region" description="Low complexity" evidence="2">
    <location>
        <begin position="692"/>
        <end position="703"/>
    </location>
</feature>
<feature type="domain" description="DUF7605" evidence="4">
    <location>
        <begin position="984"/>
        <end position="1163"/>
    </location>
</feature>
<name>A0A1Y1HQ17_KLENI</name>
<dbReference type="InterPro" id="IPR027417">
    <property type="entry name" value="P-loop_NTPase"/>
</dbReference>
<feature type="coiled-coil region" evidence="1">
    <location>
        <begin position="610"/>
        <end position="665"/>
    </location>
</feature>
<dbReference type="SUPFAM" id="SSF52540">
    <property type="entry name" value="P-loop containing nucleoside triphosphate hydrolases"/>
    <property type="match status" value="2"/>
</dbReference>
<feature type="region of interest" description="Disordered" evidence="2">
    <location>
        <begin position="215"/>
        <end position="283"/>
    </location>
</feature>
<dbReference type="Pfam" id="PF24564">
    <property type="entry name" value="DUF7605"/>
    <property type="match status" value="1"/>
</dbReference>
<feature type="compositionally biased region" description="Acidic residues" evidence="2">
    <location>
        <begin position="1287"/>
        <end position="1304"/>
    </location>
</feature>
<feature type="region of interest" description="Disordered" evidence="2">
    <location>
        <begin position="1352"/>
        <end position="1381"/>
    </location>
</feature>
<protein>
    <recommendedName>
        <fullName evidence="7">Nuclear GTPase SLIP-GC</fullName>
    </recommendedName>
</protein>
<keyword evidence="1" id="KW-0175">Coiled coil</keyword>
<sequence length="1381" mass="151022">MESLSPTSSVAEVAAATGALLSNSPDEAARADKIIREQCCDGQVLFLVKEEPEDFIAQLQLSSFGSKIKVKAALKMLGSTVGPSHSSEAPNASPKSTRQPSAEAETNQGDGPPKPASQKEDFTKCTAQEQQSPVVLPTPSPVLASGEGEDLSKLSPVPLTMASPRTPAAGADVERNSNAVPAQDIQTGLGAHASASVTAGAATVEQKLSDVKPEPMEIDVPIGPVVPPATTDSERAGSAEPPAQTAVAGAQVKAEPGADAPEIKPESVEAPKSKAQASTPRQMFKQTIDGAKQALETMKMLLMQKGKSLAPTNRVKAWTDAAGDLLRQTAVPSTRIGVIGDTGAGKSSLINAALGEESILPTNGMRACTATVIRLEYNTANRLYEGEVHFVARDELRAEVELLLADAKEDGTSIKVGSRLKNDSAKELAIAKLVSIWGKDVIQRPNLTADYLLGLPGVTSVLGAVKHIRNAKAKDFSKEMNKYVDSTPSNEMTGGAFWPLVKEACIRHAWPLLESGAIIVDLPGVRDANAARAKVAEGYLKKCNTIWVAANICRAVDDGTAKNLLGDNFRRQLLMDGQYGKLAFICTKVDDINTGETINTLGVRRICEDNGVSEEEFDKLTRDIDELEDKKYTAEKLNKTHQERLDRYKEQIERWTEVRDNLSEELELDHGVPDETERSLPHDLVAALEAAEAAEAAGEANTGEADEGDQSEVEEDGASEDEDEDWMPATKRARVDPELPTHDQAFLPGEAGKLQAKRRKLNLKLRKLHLNFQLSTKVVRETDAEINVVLGPLTRLTKRLKYLCVIARNKYSTHELKEDFKAGLEEMQELAGNSGALQAQDLDLPVFCISSKEAQTFSRTARRSGSAQVFSNVEDTGLPRLRSYLHDITGKQQVAGAKRMATALTGYFAGICTYLSDDGTLDSEVREQIRELCERHTGRLDAEVKEKLAVSSGKLQAMFTTDEIQPQLHAGVEDAVNRAVSTARKWGNSARADNPGDRGLHWATYKAAVRPGRFGIYTSRTAGQIDMNEALAKPIHNKVSVAWDTVMNSRAKEHLLEYQTEVLGSLGDFCKELRKVLLGLGVEEPRILRVERTAEVDYTEKLETKIEEVLKFMEEQQRDISRALNPEIQERMKDAYIGCTEERGSGSFNRMKAIMEKHVDSERQTMFEDASERMLAALEDLAVQIRDMTGKITEGLTKTLQQHYGCFWDDPVLDLAGRNAAAADLSIICKQADAVCAVAGVAPQPWSIVPRTAPEPKPRAVPKPKAEPGSTATSKYAAWSLTRPEDFDSDDEESDDDEESEENDPTTRRPPSPELDDDDEEDDDEEEEENNHSPTCHVDFCVECNECHHCEGYDCDGNDYEDDELNEDEDEEDEDEDQSIY</sequence>